<proteinExistence type="predicted"/>
<dbReference type="SMART" id="SM00943">
    <property type="entry name" value="Prim-Pol"/>
    <property type="match status" value="1"/>
</dbReference>
<dbReference type="Proteomes" id="UP000193781">
    <property type="component" value="Unassembled WGS sequence"/>
</dbReference>
<dbReference type="STRING" id="244292.ABW17_00140"/>
<dbReference type="InterPro" id="IPR015330">
    <property type="entry name" value="DNA_primase/pol_bifunc_N"/>
</dbReference>
<dbReference type="SUPFAM" id="SSF56747">
    <property type="entry name" value="Prim-pol domain"/>
    <property type="match status" value="1"/>
</dbReference>
<evidence type="ECO:0000256" key="1">
    <source>
        <dbReference type="SAM" id="MobiDB-lite"/>
    </source>
</evidence>
<protein>
    <recommendedName>
        <fullName evidence="2">DNA primase/polymerase bifunctional N-terminal domain-containing protein</fullName>
    </recommendedName>
</protein>
<comment type="caution">
    <text evidence="3">The sequence shown here is derived from an EMBL/GenBank/DDBJ whole genome shotgun (WGS) entry which is preliminary data.</text>
</comment>
<feature type="region of interest" description="Disordered" evidence="1">
    <location>
        <begin position="309"/>
        <end position="328"/>
    </location>
</feature>
<gene>
    <name evidence="3" type="ORF">AWC17_10245</name>
</gene>
<evidence type="ECO:0000313" key="4">
    <source>
        <dbReference type="Proteomes" id="UP000193781"/>
    </source>
</evidence>
<evidence type="ECO:0000313" key="3">
    <source>
        <dbReference type="EMBL" id="ORW18617.1"/>
    </source>
</evidence>
<feature type="domain" description="DNA primase/polymerase bifunctional N-terminal" evidence="2">
    <location>
        <begin position="22"/>
        <end position="188"/>
    </location>
</feature>
<dbReference type="EMBL" id="LQPH01000144">
    <property type="protein sequence ID" value="ORW18617.1"/>
    <property type="molecule type" value="Genomic_DNA"/>
</dbReference>
<name>A0A1X1Z5B1_9MYCO</name>
<sequence>MDDDRNPPWVPDVAGLSPVNAALAYARAGWYVLPTNPADIKNPGSVVHGHWQDKSSRDPRQIRAWWREDAGNGIALHVGRSGAVAFDLDIDDLGVIARAGRPDIAQALRSAAAVQTTRREGDRGHYLFATAPGDSFGNGPGAFRRWGQVRGRNGVIIAAPTPHPDATTKGGRYQWKRVGALRPLPEVLHASLLAAAGEADPLTQAELEEFLDTHAGGGCGRQGCRNSPRGPLTRFRNQVADGCSRHDTMASVLPWAFSEAMAGCYPAREAFDQLHTAFTAAFTDDDDPARRRQLGSEFVRLAQWAAAHTDPARAHHHEQPQRPGRFAYPPQLARFARLKWRPYRRQHDE</sequence>
<feature type="compositionally biased region" description="Basic and acidic residues" evidence="1">
    <location>
        <begin position="310"/>
        <end position="320"/>
    </location>
</feature>
<accession>A0A1X1Z5B1</accession>
<dbReference type="AlphaFoldDB" id="A0A1X1Z5B1"/>
<reference evidence="3 4" key="1">
    <citation type="submission" date="2016-01" db="EMBL/GenBank/DDBJ databases">
        <title>The new phylogeny of the genus Mycobacterium.</title>
        <authorList>
            <person name="Tarcisio F."/>
            <person name="Conor M."/>
            <person name="Antonella G."/>
            <person name="Elisabetta G."/>
            <person name="Giulia F.S."/>
            <person name="Sara T."/>
            <person name="Anna F."/>
            <person name="Clotilde B."/>
            <person name="Roberto B."/>
            <person name="Veronica D.S."/>
            <person name="Fabio R."/>
            <person name="Monica P."/>
            <person name="Olivier J."/>
            <person name="Enrico T."/>
            <person name="Nicola S."/>
        </authorList>
    </citation>
    <scope>NUCLEOTIDE SEQUENCE [LARGE SCALE GENOMIC DNA]</scope>
    <source>
        <strain evidence="3 4">DSM 44803</strain>
    </source>
</reference>
<keyword evidence="4" id="KW-1185">Reference proteome</keyword>
<organism evidence="3 4">
    <name type="scientific">Mycobacterium nebraskense</name>
    <dbReference type="NCBI Taxonomy" id="244292"/>
    <lineage>
        <taxon>Bacteria</taxon>
        <taxon>Bacillati</taxon>
        <taxon>Actinomycetota</taxon>
        <taxon>Actinomycetes</taxon>
        <taxon>Mycobacteriales</taxon>
        <taxon>Mycobacteriaceae</taxon>
        <taxon>Mycobacterium</taxon>
    </lineage>
</organism>
<dbReference type="Pfam" id="PF09250">
    <property type="entry name" value="Prim-Pol"/>
    <property type="match status" value="1"/>
</dbReference>
<evidence type="ECO:0000259" key="2">
    <source>
        <dbReference type="SMART" id="SM00943"/>
    </source>
</evidence>